<organism evidence="2 3">
    <name type="scientific">Svornostia abyssi</name>
    <dbReference type="NCBI Taxonomy" id="2898438"/>
    <lineage>
        <taxon>Bacteria</taxon>
        <taxon>Bacillati</taxon>
        <taxon>Actinomycetota</taxon>
        <taxon>Thermoleophilia</taxon>
        <taxon>Solirubrobacterales</taxon>
        <taxon>Baekduiaceae</taxon>
        <taxon>Svornostia</taxon>
    </lineage>
</organism>
<proteinExistence type="predicted"/>
<evidence type="ECO:0000256" key="1">
    <source>
        <dbReference type="SAM" id="Phobius"/>
    </source>
</evidence>
<sequence>MKDYIRRQVGRVSGQVWLVGAVAALMGTAWATLTPLFQVPDETAHFAYVQYLAETGRMPDGSTDQPPYSSQQELLLQALGTYGVIGRGNNAVPRADSASRTLLEAADDAPAGNGGGSTTSSSQPPLYYVVSVPAYLLASPLGASAQVRAIRMTSVLCFAITAMLCALLVSRLFPSYPWMPTVGGLAVAVAPAPGFIAGGVTPDNLLDLIAVGLLLAIVAGLRSPSLKAAAIVALVGSLGALTKLTFAGLLPAAALAVLIICWRLAKQDGPKEAGKAFAAALSSALVVAVGYCSWAWLQGRGLLPTGGIIPDLAGGRDPSVQPPRAPVVRLAALLAACARTAGRLRVLPDN</sequence>
<name>A0ABY5PIB5_9ACTN</name>
<feature type="transmembrane region" description="Helical" evidence="1">
    <location>
        <begin position="12"/>
        <end position="33"/>
    </location>
</feature>
<reference evidence="3" key="1">
    <citation type="submission" date="2021-11" db="EMBL/GenBank/DDBJ databases">
        <title>Cultivation dependent microbiological survey of springs from the worlds oldest radium mine currently devoted to the extraction of radon-saturated water.</title>
        <authorList>
            <person name="Kapinusova G."/>
            <person name="Smrhova T."/>
            <person name="Strejcek M."/>
            <person name="Suman J."/>
            <person name="Jani K."/>
            <person name="Pajer P."/>
            <person name="Uhlik O."/>
        </authorList>
    </citation>
    <scope>NUCLEOTIDE SEQUENCE [LARGE SCALE GENOMIC DNA]</scope>
    <source>
        <strain evidence="3">J379</strain>
    </source>
</reference>
<accession>A0ABY5PIB5</accession>
<feature type="transmembrane region" description="Helical" evidence="1">
    <location>
        <begin position="277"/>
        <end position="297"/>
    </location>
</feature>
<keyword evidence="3" id="KW-1185">Reference proteome</keyword>
<dbReference type="Proteomes" id="UP001058860">
    <property type="component" value="Chromosome"/>
</dbReference>
<keyword evidence="1" id="KW-0812">Transmembrane</keyword>
<feature type="transmembrane region" description="Helical" evidence="1">
    <location>
        <begin position="244"/>
        <end position="265"/>
    </location>
</feature>
<feature type="transmembrane region" description="Helical" evidence="1">
    <location>
        <begin position="205"/>
        <end position="224"/>
    </location>
</feature>
<evidence type="ECO:0000313" key="2">
    <source>
        <dbReference type="EMBL" id="UUY04117.1"/>
    </source>
</evidence>
<dbReference type="InterPro" id="IPR018674">
    <property type="entry name" value="DUF2142_membrane"/>
</dbReference>
<keyword evidence="1" id="KW-0472">Membrane</keyword>
<gene>
    <name evidence="2" type="ORF">LRS13_00895</name>
</gene>
<dbReference type="RefSeq" id="WP_353864610.1">
    <property type="nucleotide sequence ID" value="NZ_CP088295.1"/>
</dbReference>
<feature type="transmembrane region" description="Helical" evidence="1">
    <location>
        <begin position="126"/>
        <end position="143"/>
    </location>
</feature>
<keyword evidence="1" id="KW-1133">Transmembrane helix</keyword>
<evidence type="ECO:0000313" key="3">
    <source>
        <dbReference type="Proteomes" id="UP001058860"/>
    </source>
</evidence>
<dbReference type="EMBL" id="CP088295">
    <property type="protein sequence ID" value="UUY04117.1"/>
    <property type="molecule type" value="Genomic_DNA"/>
</dbReference>
<protein>
    <submittedName>
        <fullName evidence="2">DUF2142 domain-containing protein</fullName>
    </submittedName>
</protein>
<feature type="transmembrane region" description="Helical" evidence="1">
    <location>
        <begin position="179"/>
        <end position="198"/>
    </location>
</feature>
<dbReference type="Pfam" id="PF09913">
    <property type="entry name" value="DUF2142"/>
    <property type="match status" value="1"/>
</dbReference>
<feature type="transmembrane region" description="Helical" evidence="1">
    <location>
        <begin position="155"/>
        <end position="173"/>
    </location>
</feature>